<feature type="transmembrane region" description="Helical" evidence="1">
    <location>
        <begin position="15"/>
        <end position="32"/>
    </location>
</feature>
<organism evidence="2 3">
    <name type="scientific">Hymenobacter lapidiphilus</name>
    <dbReference type="NCBI Taxonomy" id="2608003"/>
    <lineage>
        <taxon>Bacteria</taxon>
        <taxon>Pseudomonadati</taxon>
        <taxon>Bacteroidota</taxon>
        <taxon>Cytophagia</taxon>
        <taxon>Cytophagales</taxon>
        <taxon>Hymenobacteraceae</taxon>
        <taxon>Hymenobacter</taxon>
    </lineage>
</organism>
<name>A0A7Y7U612_9BACT</name>
<feature type="transmembrane region" description="Helical" evidence="1">
    <location>
        <begin position="38"/>
        <end position="57"/>
    </location>
</feature>
<keyword evidence="1" id="KW-0472">Membrane</keyword>
<dbReference type="RefSeq" id="WP_176908218.1">
    <property type="nucleotide sequence ID" value="NZ_JABKAU010000013.1"/>
</dbReference>
<keyword evidence="1" id="KW-1133">Transmembrane helix</keyword>
<evidence type="ECO:0000256" key="1">
    <source>
        <dbReference type="SAM" id="Phobius"/>
    </source>
</evidence>
<reference evidence="2 3" key="1">
    <citation type="submission" date="2020-05" db="EMBL/GenBank/DDBJ databases">
        <title>Hymenobacter terrestris sp. nov. and Hymenobacter lapidiphilus sp. nov., isolated from regoliths in Antarctica.</title>
        <authorList>
            <person name="Sedlacek I."/>
            <person name="Pantucek R."/>
            <person name="Zeman M."/>
            <person name="Holochova P."/>
            <person name="Kralova S."/>
            <person name="Stankova E."/>
            <person name="Sedo O."/>
            <person name="Micenkova L."/>
            <person name="Svec P."/>
            <person name="Gupta V."/>
            <person name="Sood U."/>
            <person name="Korpole U.S."/>
            <person name="Lal R."/>
        </authorList>
    </citation>
    <scope>NUCLEOTIDE SEQUENCE [LARGE SCALE GENOMIC DNA]</scope>
    <source>
        <strain evidence="2 3">P5342</strain>
    </source>
</reference>
<keyword evidence="1" id="KW-0812">Transmembrane</keyword>
<evidence type="ECO:0008006" key="4">
    <source>
        <dbReference type="Google" id="ProtNLM"/>
    </source>
</evidence>
<keyword evidence="3" id="KW-1185">Reference proteome</keyword>
<accession>A0A7Y7U612</accession>
<protein>
    <recommendedName>
        <fullName evidence="4">DUF5673 domain-containing protein</fullName>
    </recommendedName>
</protein>
<gene>
    <name evidence="2" type="ORF">HW554_08805</name>
</gene>
<dbReference type="Proteomes" id="UP000565521">
    <property type="component" value="Unassembled WGS sequence"/>
</dbReference>
<dbReference type="AlphaFoldDB" id="A0A7Y7U612"/>
<evidence type="ECO:0000313" key="3">
    <source>
        <dbReference type="Proteomes" id="UP000565521"/>
    </source>
</evidence>
<dbReference type="EMBL" id="JABKAU010000013">
    <property type="protein sequence ID" value="NVO31304.1"/>
    <property type="molecule type" value="Genomic_DNA"/>
</dbReference>
<proteinExistence type="predicted"/>
<evidence type="ECO:0000313" key="2">
    <source>
        <dbReference type="EMBL" id="NVO31304.1"/>
    </source>
</evidence>
<sequence length="141" mass="16120">MEPYKYEFHYSRSSIFADLVLGAFVLFIGIVLCFWSKIWVGVLCVLVGGFGVWRVILRGLASGPQLKIGQQGLWTVSTGALKWSEAIVKIEHELTSKGMSIAYVVLRKRKMQNQELARFRVDDLDVDPKSLPFHIRECMRK</sequence>
<comment type="caution">
    <text evidence="2">The sequence shown here is derived from an EMBL/GenBank/DDBJ whole genome shotgun (WGS) entry which is preliminary data.</text>
</comment>